<gene>
    <name evidence="2" type="ORF">Pyn_15270</name>
</gene>
<reference evidence="2 3" key="1">
    <citation type="submission" date="2018-02" db="EMBL/GenBank/DDBJ databases">
        <title>Draft genome of wild Prunus yedoensis var. nudiflora.</title>
        <authorList>
            <person name="Baek S."/>
            <person name="Kim J.-H."/>
            <person name="Choi K."/>
            <person name="Kim G.-B."/>
            <person name="Cho A."/>
            <person name="Jang H."/>
            <person name="Shin C.-H."/>
            <person name="Yu H.-J."/>
            <person name="Mun J.-H."/>
        </authorList>
    </citation>
    <scope>NUCLEOTIDE SEQUENCE [LARGE SCALE GENOMIC DNA]</scope>
    <source>
        <strain evidence="3">cv. Jeju island</strain>
        <tissue evidence="2">Leaf</tissue>
    </source>
</reference>
<comment type="caution">
    <text evidence="2">The sequence shown here is derived from an EMBL/GenBank/DDBJ whole genome shotgun (WGS) entry which is preliminary data.</text>
</comment>
<sequence>MNQVQLTFPLGTHFLPYSPTSGPSPVMIHSHPFQVQQVNLHSQVLNVWEFSCAAWSIVPLNQTGFAGQNSSGGFSPQGGPTAPITSHVAPQTPTGPIAQFNSGNFISQQGGFSTPNSGNYFSQQGGSTAPITSYMAPQTHTGPAAQLNGGNFHPQQGSVGPVASQAVHKLQPDQVCSTTVMFLATISTTGPNTSMGSHQALSSSTGALSLVAQPPKDKLSQVSSLG</sequence>
<evidence type="ECO:0000313" key="3">
    <source>
        <dbReference type="Proteomes" id="UP000250321"/>
    </source>
</evidence>
<keyword evidence="3" id="KW-1185">Reference proteome</keyword>
<feature type="region of interest" description="Disordered" evidence="1">
    <location>
        <begin position="192"/>
        <end position="226"/>
    </location>
</feature>
<dbReference type="EMBL" id="PJQY01000513">
    <property type="protein sequence ID" value="PQQ10394.1"/>
    <property type="molecule type" value="Genomic_DNA"/>
</dbReference>
<dbReference type="AlphaFoldDB" id="A0A314YYL3"/>
<feature type="compositionally biased region" description="Polar residues" evidence="1">
    <location>
        <begin position="192"/>
        <end position="207"/>
    </location>
</feature>
<dbReference type="STRING" id="2094558.A0A314YYL3"/>
<evidence type="ECO:0000256" key="1">
    <source>
        <dbReference type="SAM" id="MobiDB-lite"/>
    </source>
</evidence>
<organism evidence="2 3">
    <name type="scientific">Prunus yedoensis var. nudiflora</name>
    <dbReference type="NCBI Taxonomy" id="2094558"/>
    <lineage>
        <taxon>Eukaryota</taxon>
        <taxon>Viridiplantae</taxon>
        <taxon>Streptophyta</taxon>
        <taxon>Embryophyta</taxon>
        <taxon>Tracheophyta</taxon>
        <taxon>Spermatophyta</taxon>
        <taxon>Magnoliopsida</taxon>
        <taxon>eudicotyledons</taxon>
        <taxon>Gunneridae</taxon>
        <taxon>Pentapetalae</taxon>
        <taxon>rosids</taxon>
        <taxon>fabids</taxon>
        <taxon>Rosales</taxon>
        <taxon>Rosaceae</taxon>
        <taxon>Amygdaloideae</taxon>
        <taxon>Amygdaleae</taxon>
        <taxon>Prunus</taxon>
    </lineage>
</organism>
<dbReference type="OrthoDB" id="4033880at2759"/>
<protein>
    <submittedName>
        <fullName evidence="2">Clathrin interactor EPSIN 2-like</fullName>
    </submittedName>
</protein>
<dbReference type="Proteomes" id="UP000250321">
    <property type="component" value="Unassembled WGS sequence"/>
</dbReference>
<accession>A0A314YYL3</accession>
<evidence type="ECO:0000313" key="2">
    <source>
        <dbReference type="EMBL" id="PQQ10394.1"/>
    </source>
</evidence>
<name>A0A314YYL3_PRUYE</name>
<proteinExistence type="predicted"/>